<evidence type="ECO:0008006" key="3">
    <source>
        <dbReference type="Google" id="ProtNLM"/>
    </source>
</evidence>
<reference evidence="1" key="1">
    <citation type="journal article" date="2020" name="New Phytol.">
        <title>Comparative genomics reveals dynamic genome evolution in host specialist ectomycorrhizal fungi.</title>
        <authorList>
            <person name="Lofgren L.A."/>
            <person name="Nguyen N.H."/>
            <person name="Vilgalys R."/>
            <person name="Ruytinx J."/>
            <person name="Liao H.L."/>
            <person name="Branco S."/>
            <person name="Kuo A."/>
            <person name="LaButti K."/>
            <person name="Lipzen A."/>
            <person name="Andreopoulos W."/>
            <person name="Pangilinan J."/>
            <person name="Riley R."/>
            <person name="Hundley H."/>
            <person name="Na H."/>
            <person name="Barry K."/>
            <person name="Grigoriev I.V."/>
            <person name="Stajich J.E."/>
            <person name="Kennedy P.G."/>
        </authorList>
    </citation>
    <scope>NUCLEOTIDE SEQUENCE</scope>
    <source>
        <strain evidence="1">FC423</strain>
    </source>
</reference>
<keyword evidence="2" id="KW-1185">Reference proteome</keyword>
<comment type="caution">
    <text evidence="1">The sequence shown here is derived from an EMBL/GenBank/DDBJ whole genome shotgun (WGS) entry which is preliminary data.</text>
</comment>
<organism evidence="1 2">
    <name type="scientific">Suillus discolor</name>
    <dbReference type="NCBI Taxonomy" id="1912936"/>
    <lineage>
        <taxon>Eukaryota</taxon>
        <taxon>Fungi</taxon>
        <taxon>Dikarya</taxon>
        <taxon>Basidiomycota</taxon>
        <taxon>Agaricomycotina</taxon>
        <taxon>Agaricomycetes</taxon>
        <taxon>Agaricomycetidae</taxon>
        <taxon>Boletales</taxon>
        <taxon>Suillineae</taxon>
        <taxon>Suillaceae</taxon>
        <taxon>Suillus</taxon>
    </lineage>
</organism>
<evidence type="ECO:0000313" key="1">
    <source>
        <dbReference type="EMBL" id="KAG2094041.1"/>
    </source>
</evidence>
<dbReference type="Proteomes" id="UP000823399">
    <property type="component" value="Unassembled WGS sequence"/>
</dbReference>
<accession>A0A9P7EXP0</accession>
<dbReference type="OrthoDB" id="5592585at2759"/>
<name>A0A9P7EXP0_9AGAM</name>
<evidence type="ECO:0000313" key="2">
    <source>
        <dbReference type="Proteomes" id="UP000823399"/>
    </source>
</evidence>
<gene>
    <name evidence="1" type="ORF">F5147DRAFT_585171</name>
</gene>
<proteinExistence type="predicted"/>
<protein>
    <recommendedName>
        <fullName evidence="3">Fungal-type protein kinase domain-containing protein</fullName>
    </recommendedName>
</protein>
<dbReference type="GeneID" id="64694103"/>
<sequence length="354" mass="39194">MGKEMKGYLVGPMPVEQFLKEFLSPSAIPDHEPLTSFSDGAFESTLSALQETKAYEPFVMQINTMSSFAPGLSFIDTHNHPDTTNCKLFTFQIKPDICVYADGALPPRARQSSCDISAAEVIIEFKWDPHHTPFYTPASGPSTTAHFISETDKAMDTLGQITSYTTAQLGAQYHTHAFSILIVYDQAHIIRWDREGATVSSAINYNEEPHLADFFHRYVQASPALRGVDTSVTLASAEESRLARLQLGLSATRCMLKVAVPDIDNTGSVTLVFPAPSPVGQSPIGRCTRACPAYDIDNDRVVMFKDSWWVAIADVLPEGETYKILKKTMFPTLHRALHVTTYPLSLNKPRRLTS</sequence>
<dbReference type="AlphaFoldDB" id="A0A9P7EXP0"/>
<dbReference type="EMBL" id="JABBWM010000081">
    <property type="protein sequence ID" value="KAG2094041.1"/>
    <property type="molecule type" value="Genomic_DNA"/>
</dbReference>
<dbReference type="RefSeq" id="XP_041287407.1">
    <property type="nucleotide sequence ID" value="XM_041431844.1"/>
</dbReference>